<dbReference type="Proteomes" id="UP001429354">
    <property type="component" value="Unassembled WGS sequence"/>
</dbReference>
<evidence type="ECO:0008006" key="8">
    <source>
        <dbReference type="Google" id="ProtNLM"/>
    </source>
</evidence>
<dbReference type="Pfam" id="PF05995">
    <property type="entry name" value="CDO_I"/>
    <property type="match status" value="1"/>
</dbReference>
<dbReference type="InterPro" id="IPR010300">
    <property type="entry name" value="CDO_1"/>
</dbReference>
<comment type="caution">
    <text evidence="6">The sequence shown here is derived from an EMBL/GenBank/DDBJ whole genome shotgun (WGS) entry which is preliminary data.</text>
</comment>
<keyword evidence="4" id="KW-0560">Oxidoreductase</keyword>
<evidence type="ECO:0000313" key="6">
    <source>
        <dbReference type="EMBL" id="NDK37879.1"/>
    </source>
</evidence>
<name>A0ABX0A8N2_9GAMM</name>
<dbReference type="PANTHER" id="PTHR12918">
    <property type="entry name" value="CYSTEINE DIOXYGENASE"/>
    <property type="match status" value="1"/>
</dbReference>
<dbReference type="InterPro" id="IPR011051">
    <property type="entry name" value="RmlC_Cupin_sf"/>
</dbReference>
<evidence type="ECO:0000256" key="3">
    <source>
        <dbReference type="ARBA" id="ARBA00022964"/>
    </source>
</evidence>
<dbReference type="CDD" id="cd10548">
    <property type="entry name" value="cupin_CDO"/>
    <property type="match status" value="1"/>
</dbReference>
<evidence type="ECO:0000256" key="2">
    <source>
        <dbReference type="ARBA" id="ARBA00022723"/>
    </source>
</evidence>
<evidence type="ECO:0000256" key="4">
    <source>
        <dbReference type="ARBA" id="ARBA00023002"/>
    </source>
</evidence>
<dbReference type="SUPFAM" id="SSF51182">
    <property type="entry name" value="RmlC-like cupins"/>
    <property type="match status" value="1"/>
</dbReference>
<comment type="similarity">
    <text evidence="1">Belongs to the cysteine dioxygenase family.</text>
</comment>
<accession>A0ABX0A8N2</accession>
<evidence type="ECO:0000313" key="7">
    <source>
        <dbReference type="Proteomes" id="UP001429354"/>
    </source>
</evidence>
<keyword evidence="5" id="KW-0408">Iron</keyword>
<keyword evidence="3" id="KW-0223">Dioxygenase</keyword>
<dbReference type="RefSeq" id="WP_162348451.1">
    <property type="nucleotide sequence ID" value="NZ_QOVG01000002.1"/>
</dbReference>
<reference evidence="6 7" key="1">
    <citation type="submission" date="2018-07" db="EMBL/GenBank/DDBJ databases">
        <title>Whole genome Sequencing of Pseudoxanthomonas gei KCTC 32298 (T).</title>
        <authorList>
            <person name="Kumar S."/>
            <person name="Bansal K."/>
            <person name="Kaur A."/>
            <person name="Patil P."/>
            <person name="Sharma S."/>
            <person name="Patil P.B."/>
        </authorList>
    </citation>
    <scope>NUCLEOTIDE SEQUENCE [LARGE SCALE GENOMIC DNA]</scope>
    <source>
        <strain evidence="6 7">KCTC 32298</strain>
    </source>
</reference>
<dbReference type="Gene3D" id="2.60.120.10">
    <property type="entry name" value="Jelly Rolls"/>
    <property type="match status" value="1"/>
</dbReference>
<keyword evidence="2" id="KW-0479">Metal-binding</keyword>
<keyword evidence="7" id="KW-1185">Reference proteome</keyword>
<dbReference type="EMBL" id="QOVG01000002">
    <property type="protein sequence ID" value="NDK37879.1"/>
    <property type="molecule type" value="Genomic_DNA"/>
</dbReference>
<organism evidence="6 7">
    <name type="scientific">Pseudoxanthomonas gei</name>
    <dbReference type="NCBI Taxonomy" id="1383030"/>
    <lineage>
        <taxon>Bacteria</taxon>
        <taxon>Pseudomonadati</taxon>
        <taxon>Pseudomonadota</taxon>
        <taxon>Gammaproteobacteria</taxon>
        <taxon>Lysobacterales</taxon>
        <taxon>Lysobacteraceae</taxon>
        <taxon>Pseudoxanthomonas</taxon>
    </lineage>
</organism>
<protein>
    <recommendedName>
        <fullName evidence="8">Cysteine dioxygenase</fullName>
    </recommendedName>
</protein>
<evidence type="ECO:0000256" key="1">
    <source>
        <dbReference type="ARBA" id="ARBA00006622"/>
    </source>
</evidence>
<evidence type="ECO:0000256" key="5">
    <source>
        <dbReference type="ARBA" id="ARBA00023004"/>
    </source>
</evidence>
<dbReference type="PANTHER" id="PTHR12918:SF1">
    <property type="entry name" value="CYSTEINE DIOXYGENASE TYPE 1"/>
    <property type="match status" value="1"/>
</dbReference>
<dbReference type="InterPro" id="IPR014710">
    <property type="entry name" value="RmlC-like_jellyroll"/>
</dbReference>
<proteinExistence type="inferred from homology"/>
<sequence length="192" mass="21641">MSLPLSAHGRKFPLLDDIIAFTDIAMRSRTQFAQLELLSQGITSILRTRISLPAYLLVSDPWRYVRQELYRSEELGYQIVAITWAPGQTSGIHDHGEMWGIEAILAGSLEVTDYAIDQQNNALVKMHRLGSRMLEAGDVISLLPPHDLHSCRNLRHATTVSLHIYGKPLEVIRRFVASGDAYREDKAKLHVV</sequence>
<gene>
    <name evidence="6" type="ORF">DT603_03380</name>
</gene>